<dbReference type="EMBL" id="AP024714">
    <property type="protein sequence ID" value="BCX82739.1"/>
    <property type="molecule type" value="Genomic_DNA"/>
</dbReference>
<proteinExistence type="predicted"/>
<dbReference type="RefSeq" id="WP_317705125.1">
    <property type="nucleotide sequence ID" value="NZ_AP024714.1"/>
</dbReference>
<evidence type="ECO:0000313" key="1">
    <source>
        <dbReference type="EMBL" id="BCX82739.1"/>
    </source>
</evidence>
<dbReference type="AlphaFoldDB" id="A0AAU9C9N0"/>
<evidence type="ECO:0000313" key="2">
    <source>
        <dbReference type="Proteomes" id="UP001321825"/>
    </source>
</evidence>
<name>A0AAU9C9N0_9GAMM</name>
<organism evidence="1 2">
    <name type="scientific">Methylomarinovum caldicuralii</name>
    <dbReference type="NCBI Taxonomy" id="438856"/>
    <lineage>
        <taxon>Bacteria</taxon>
        <taxon>Pseudomonadati</taxon>
        <taxon>Pseudomonadota</taxon>
        <taxon>Gammaproteobacteria</taxon>
        <taxon>Methylococcales</taxon>
        <taxon>Methylothermaceae</taxon>
        <taxon>Methylomarinovum</taxon>
    </lineage>
</organism>
<protein>
    <recommendedName>
        <fullName evidence="3">Transposase</fullName>
    </recommendedName>
</protein>
<keyword evidence="2" id="KW-1185">Reference proteome</keyword>
<dbReference type="Proteomes" id="UP001321825">
    <property type="component" value="Chromosome"/>
</dbReference>
<sequence>MKMPAGYDELYLYGDAPWRALARTLKAHYQESGTLQRELTELLLVLFEKRFPGFGERNDDIGDLDMLATRVEQWYQQALKKGMEQGMQKGIRQGIQQGIAAERRLLLRLIERFYGKEYVGKAQALLEQINDLERLTEIGEWIIEEDSGEAFLARLELGSSC</sequence>
<dbReference type="KEGG" id="mcau:MIT9_P2325"/>
<gene>
    <name evidence="1" type="ORF">MIT9_P2325</name>
</gene>
<accession>A0AAU9C9N0</accession>
<evidence type="ECO:0008006" key="3">
    <source>
        <dbReference type="Google" id="ProtNLM"/>
    </source>
</evidence>
<reference evidence="2" key="1">
    <citation type="journal article" date="2024" name="Int. J. Syst. Evol. Microbiol.">
        <title>Methylomarinovum tepidoasis sp. nov., a moderately thermophilic methanotroph of the family Methylothermaceae isolated from a deep-sea hydrothermal field.</title>
        <authorList>
            <person name="Hirayama H."/>
            <person name="Takaki Y."/>
            <person name="Abe M."/>
            <person name="Miyazaki M."/>
            <person name="Uematsu K."/>
            <person name="Matsui Y."/>
            <person name="Takai K."/>
        </authorList>
    </citation>
    <scope>NUCLEOTIDE SEQUENCE [LARGE SCALE GENOMIC DNA]</scope>
    <source>
        <strain evidence="2">IT-9</strain>
    </source>
</reference>